<name>A0ABR2L5C5_9EUKA</name>
<keyword evidence="2" id="KW-0378">Hydrolase</keyword>
<evidence type="ECO:0000259" key="1">
    <source>
        <dbReference type="Pfam" id="PF04424"/>
    </source>
</evidence>
<dbReference type="GO" id="GO:0016787">
    <property type="term" value="F:hydrolase activity"/>
    <property type="evidence" value="ECO:0007669"/>
    <property type="project" value="UniProtKB-KW"/>
</dbReference>
<dbReference type="InterPro" id="IPR007518">
    <property type="entry name" value="MINDY"/>
</dbReference>
<dbReference type="EMBL" id="JAPFFF010000001">
    <property type="protein sequence ID" value="KAK8898221.1"/>
    <property type="molecule type" value="Genomic_DNA"/>
</dbReference>
<comment type="caution">
    <text evidence="2">The sequence shown here is derived from an EMBL/GenBank/DDBJ whole genome shotgun (WGS) entry which is preliminary data.</text>
</comment>
<evidence type="ECO:0000313" key="3">
    <source>
        <dbReference type="Proteomes" id="UP001470230"/>
    </source>
</evidence>
<dbReference type="Pfam" id="PF04424">
    <property type="entry name" value="MINDY_DUB"/>
    <property type="match status" value="1"/>
</dbReference>
<sequence>MEEKKKSINFHTRTIYFPPLKKEVNILLQKHDGPCLLIAIFNSLVLKGKVSIKSGIYSSSSIINIIQDYNPEVHELEKVVNGYYVNPSFNSCTDFIDYPEFLNKLGIRLMHSMIPSKWQMKYSVIKNCNYDSLVNQIVELDSSKHCSSLLRALKSWYSKISKQITQAGVKQIEKEIQEGEALIYFRKSHFACIYKYSNHVYSLLTFRGRWSKNCVWSSLPSANEERQYFDMNFEMTYCKSWEESRKSSQRKTD</sequence>
<proteinExistence type="predicted"/>
<gene>
    <name evidence="2" type="ORF">M9Y10_000498</name>
</gene>
<dbReference type="Proteomes" id="UP001470230">
    <property type="component" value="Unassembled WGS sequence"/>
</dbReference>
<evidence type="ECO:0000313" key="2">
    <source>
        <dbReference type="EMBL" id="KAK8898221.1"/>
    </source>
</evidence>
<keyword evidence="3" id="KW-1185">Reference proteome</keyword>
<reference evidence="2 3" key="1">
    <citation type="submission" date="2024-04" db="EMBL/GenBank/DDBJ databases">
        <title>Tritrichomonas musculus Genome.</title>
        <authorList>
            <person name="Alves-Ferreira E."/>
            <person name="Grigg M."/>
            <person name="Lorenzi H."/>
            <person name="Galac M."/>
        </authorList>
    </citation>
    <scope>NUCLEOTIDE SEQUENCE [LARGE SCALE GENOMIC DNA]</scope>
    <source>
        <strain evidence="2 3">EAF2021</strain>
    </source>
</reference>
<dbReference type="PANTHER" id="PTHR18063:SF6">
    <property type="entry name" value="UBIQUITIN CARBOXYL-TERMINAL HYDROLASE"/>
    <property type="match status" value="1"/>
</dbReference>
<dbReference type="InterPro" id="IPR033979">
    <property type="entry name" value="MINDY_domain"/>
</dbReference>
<accession>A0ABR2L5C5</accession>
<dbReference type="PANTHER" id="PTHR18063">
    <property type="entry name" value="NF-E2 INDUCIBLE PROTEIN"/>
    <property type="match status" value="1"/>
</dbReference>
<organism evidence="2 3">
    <name type="scientific">Tritrichomonas musculus</name>
    <dbReference type="NCBI Taxonomy" id="1915356"/>
    <lineage>
        <taxon>Eukaryota</taxon>
        <taxon>Metamonada</taxon>
        <taxon>Parabasalia</taxon>
        <taxon>Tritrichomonadida</taxon>
        <taxon>Tritrichomonadidae</taxon>
        <taxon>Tritrichomonas</taxon>
    </lineage>
</organism>
<feature type="domain" description="MINDY deubiquitinase" evidence="1">
    <location>
        <begin position="9"/>
        <end position="233"/>
    </location>
</feature>
<protein>
    <submittedName>
        <fullName evidence="2">Ubiquitin carboxyl-terminal hydrolase MINDY-2</fullName>
    </submittedName>
</protein>